<dbReference type="EMBL" id="MBTG01000024">
    <property type="protein sequence ID" value="OPH53161.1"/>
    <property type="molecule type" value="Genomic_DNA"/>
</dbReference>
<name>A0A1V4HF37_9BACL</name>
<keyword evidence="1" id="KW-1133">Transmembrane helix</keyword>
<evidence type="ECO:0000313" key="3">
    <source>
        <dbReference type="Proteomes" id="UP000190626"/>
    </source>
</evidence>
<evidence type="ECO:0000256" key="1">
    <source>
        <dbReference type="SAM" id="Phobius"/>
    </source>
</evidence>
<dbReference type="RefSeq" id="WP_079416079.1">
    <property type="nucleotide sequence ID" value="NZ_MBTG01000024.1"/>
</dbReference>
<dbReference type="OrthoDB" id="2658073at2"/>
<dbReference type="Proteomes" id="UP000190626">
    <property type="component" value="Unassembled WGS sequence"/>
</dbReference>
<accession>A0A1V4HF37</accession>
<gene>
    <name evidence="2" type="ORF">BC351_32330</name>
</gene>
<protein>
    <submittedName>
        <fullName evidence="2">Uncharacterized protein</fullName>
    </submittedName>
</protein>
<sequence>MNSIFMLSFVFTFVASLLIDRRMLQQEKKSVTMTYGVFMLLSVVLFVSKYMHWPIHMPSRFFIHTVSPWFIRIMGI</sequence>
<dbReference type="AlphaFoldDB" id="A0A1V4HF37"/>
<evidence type="ECO:0000313" key="2">
    <source>
        <dbReference type="EMBL" id="OPH53161.1"/>
    </source>
</evidence>
<organism evidence="2 3">
    <name type="scientific">Paenibacillus ferrarius</name>
    <dbReference type="NCBI Taxonomy" id="1469647"/>
    <lineage>
        <taxon>Bacteria</taxon>
        <taxon>Bacillati</taxon>
        <taxon>Bacillota</taxon>
        <taxon>Bacilli</taxon>
        <taxon>Bacillales</taxon>
        <taxon>Paenibacillaceae</taxon>
        <taxon>Paenibacillus</taxon>
    </lineage>
</organism>
<proteinExistence type="predicted"/>
<comment type="caution">
    <text evidence="2">The sequence shown here is derived from an EMBL/GenBank/DDBJ whole genome shotgun (WGS) entry which is preliminary data.</text>
</comment>
<dbReference type="STRING" id="1469647.BC351_32330"/>
<feature type="transmembrane region" description="Helical" evidence="1">
    <location>
        <begin position="34"/>
        <end position="51"/>
    </location>
</feature>
<keyword evidence="3" id="KW-1185">Reference proteome</keyword>
<keyword evidence="1" id="KW-0472">Membrane</keyword>
<keyword evidence="1" id="KW-0812">Transmembrane</keyword>
<reference evidence="3" key="1">
    <citation type="submission" date="2016-07" db="EMBL/GenBank/DDBJ databases">
        <authorList>
            <person name="Florea S."/>
            <person name="Webb J.S."/>
            <person name="Jaromczyk J."/>
            <person name="Schardl C.L."/>
        </authorList>
    </citation>
    <scope>NUCLEOTIDE SEQUENCE [LARGE SCALE GENOMIC DNA]</scope>
    <source>
        <strain evidence="3">CY1</strain>
    </source>
</reference>